<evidence type="ECO:0000313" key="2">
    <source>
        <dbReference type="Proteomes" id="UP000095392"/>
    </source>
</evidence>
<sequence>MEWLTALNTYPHGYSEAWFDGRRYGVTRHRHVQGRAETFYAERLGGQDVISCNVYHTHVPLLKPCEMSAEKVIDFLIRSRPITTA</sequence>
<protein>
    <recommendedName>
        <fullName evidence="3">Peptide methionine sulfoxide reductase</fullName>
    </recommendedName>
</protein>
<evidence type="ECO:0008006" key="3">
    <source>
        <dbReference type="Google" id="ProtNLM"/>
    </source>
</evidence>
<reference evidence="1 2" key="1">
    <citation type="submission" date="2016-09" db="EMBL/GenBank/DDBJ databases">
        <title>Draft Genome Sequence of four Alteromonas macleodii strains isolated from copper coupons and grown long-term at elevated copper levels.</title>
        <authorList>
            <person name="Cusick K."/>
            <person name="Dale J."/>
            <person name="Little B."/>
            <person name="Biffinger J."/>
        </authorList>
    </citation>
    <scope>NUCLEOTIDE SEQUENCE [LARGE SCALE GENOMIC DNA]</scope>
    <source>
        <strain evidence="1 2">KCP01</strain>
    </source>
</reference>
<proteinExistence type="predicted"/>
<organism evidence="1 2">
    <name type="scientific">Alteromonas macleodii</name>
    <name type="common">Pseudoalteromonas macleodii</name>
    <dbReference type="NCBI Taxonomy" id="28108"/>
    <lineage>
        <taxon>Bacteria</taxon>
        <taxon>Pseudomonadati</taxon>
        <taxon>Pseudomonadota</taxon>
        <taxon>Gammaproteobacteria</taxon>
        <taxon>Alteromonadales</taxon>
        <taxon>Alteromonadaceae</taxon>
        <taxon>Alteromonas/Salinimonas group</taxon>
        <taxon>Alteromonas</taxon>
    </lineage>
</organism>
<keyword evidence="2" id="KW-1185">Reference proteome</keyword>
<accession>A0AB36FMV0</accession>
<dbReference type="Proteomes" id="UP000095392">
    <property type="component" value="Unassembled WGS sequence"/>
</dbReference>
<gene>
    <name evidence="1" type="ORF">BFV95_4648</name>
</gene>
<name>A0AB36FMV0_ALTMA</name>
<evidence type="ECO:0000313" key="1">
    <source>
        <dbReference type="EMBL" id="OES24705.1"/>
    </source>
</evidence>
<dbReference type="AlphaFoldDB" id="A0AB36FMV0"/>
<comment type="caution">
    <text evidence="1">The sequence shown here is derived from an EMBL/GenBank/DDBJ whole genome shotgun (WGS) entry which is preliminary data.</text>
</comment>
<dbReference type="EMBL" id="MIPY01000059">
    <property type="protein sequence ID" value="OES24705.1"/>
    <property type="molecule type" value="Genomic_DNA"/>
</dbReference>